<keyword evidence="2" id="KW-1185">Reference proteome</keyword>
<dbReference type="InterPro" id="IPR029055">
    <property type="entry name" value="Ntn_hydrolases_N"/>
</dbReference>
<dbReference type="GO" id="GO:0103068">
    <property type="term" value="F:leukotriene C4 gamma-glutamyl transferase activity"/>
    <property type="evidence" value="ECO:0007669"/>
    <property type="project" value="UniProtKB-EC"/>
</dbReference>
<dbReference type="EMBL" id="CP000561">
    <property type="protein sequence ID" value="ABO09135.1"/>
    <property type="molecule type" value="Genomic_DNA"/>
</dbReference>
<name>A3MWW8_PYRCJ</name>
<evidence type="ECO:0000313" key="1">
    <source>
        <dbReference type="EMBL" id="ABO09135.1"/>
    </source>
</evidence>
<organism evidence="1 2">
    <name type="scientific">Pyrobaculum calidifontis (strain DSM 21063 / JCM 11548 / VA1)</name>
    <dbReference type="NCBI Taxonomy" id="410359"/>
    <lineage>
        <taxon>Archaea</taxon>
        <taxon>Thermoproteota</taxon>
        <taxon>Thermoprotei</taxon>
        <taxon>Thermoproteales</taxon>
        <taxon>Thermoproteaceae</taxon>
        <taxon>Pyrobaculum</taxon>
    </lineage>
</organism>
<reference evidence="1" key="1">
    <citation type="submission" date="2007-02" db="EMBL/GenBank/DDBJ databases">
        <title>Complete sequence of Pyrobaculum calidifontis JCM 11548.</title>
        <authorList>
            <consortium name="US DOE Joint Genome Institute"/>
            <person name="Copeland A."/>
            <person name="Lucas S."/>
            <person name="Lapidus A."/>
            <person name="Barry K."/>
            <person name="Glavina del Rio T."/>
            <person name="Dalin E."/>
            <person name="Tice H."/>
            <person name="Pitluck S."/>
            <person name="Chain P."/>
            <person name="Malfatti S."/>
            <person name="Shin M."/>
            <person name="Vergez L."/>
            <person name="Schmutz J."/>
            <person name="Larimer F."/>
            <person name="Land M."/>
            <person name="Hauser L."/>
            <person name="Kyrpides N."/>
            <person name="Mikhailova N."/>
            <person name="Cozen A.E."/>
            <person name="Fitz-Gibbon S.T."/>
            <person name="House C.H."/>
            <person name="Saltikov C."/>
            <person name="Lowe T.M."/>
            <person name="Richardson P."/>
        </authorList>
    </citation>
    <scope>NUCLEOTIDE SEQUENCE [LARGE SCALE GENOMIC DNA]</scope>
    <source>
        <strain evidence="1">JCM 11548</strain>
    </source>
</reference>
<dbReference type="PANTHER" id="PTHR43881">
    <property type="entry name" value="GAMMA-GLUTAMYLTRANSPEPTIDASE (AFU_ORTHOLOGUE AFUA_4G13580)"/>
    <property type="match status" value="1"/>
</dbReference>
<dbReference type="InterPro" id="IPR052896">
    <property type="entry name" value="GGT-like_enzyme"/>
</dbReference>
<dbReference type="Proteomes" id="UP000001431">
    <property type="component" value="Chromosome"/>
</dbReference>
<dbReference type="eggNOG" id="arCOG04053">
    <property type="taxonomic scope" value="Archaea"/>
</dbReference>
<dbReference type="EC" id="2.3.2.2" evidence="1"/>
<dbReference type="AlphaFoldDB" id="A3MWW8"/>
<dbReference type="HOGENOM" id="CLU_014813_3_3_2"/>
<dbReference type="PANTHER" id="PTHR43881:SF1">
    <property type="entry name" value="GAMMA-GLUTAMYLTRANSPEPTIDASE (AFU_ORTHOLOGUE AFUA_4G13580)"/>
    <property type="match status" value="1"/>
</dbReference>
<dbReference type="Gene3D" id="3.60.20.40">
    <property type="match status" value="1"/>
</dbReference>
<dbReference type="PRINTS" id="PR01210">
    <property type="entry name" value="GGTRANSPTASE"/>
</dbReference>
<protein>
    <submittedName>
        <fullName evidence="1">Gamma-glutamyltransferase 2, Threonine peptidase, MEROPS family T03</fullName>
        <ecNumber evidence="1">2.3.2.2</ecNumber>
    </submittedName>
</protein>
<gene>
    <name evidence="1" type="ordered locus">Pcal_1718</name>
</gene>
<dbReference type="InterPro" id="IPR043137">
    <property type="entry name" value="GGT_ssub_C"/>
</dbReference>
<sequence>MGVGFCMFLGRRFAIASESYLASRAGFEAYKLGGNAVDAAVCASIVLTYTLPHLGGVGGDLLALVHRGGSVDAVLGLGWAPRRVPERPPARDLQSAVVPGYVAGLYELHKRYGALEWGRVVDVALDAMAQATMHPSLVSAIEKNEALLRGDPGGRVYLELPRRPGAPYRIEPLLRLWERLRDDPLSFYDEVAEDIVALGHFEPEDFKLYRPEVRRPISVKLGDAVVYEAPPPSLGFAVLLAAKLAKPAASPFSYERIKNTVAALKKAHWARDRYLHDGNVPVDDLLSGKIELGEALRPAPTPGTTYLAAADGGQVVSVIQSLYYPFGAGVTTAKYAITLNNRASDFTDGLNKAAPHKRPAHTLSATVVERGEEVYALGASAGHYRPAIYAQLIHNLVVYKMAPRDAVWAPRFIWLGGDEVQAEEGYEQEPGVHLVKYPSRLGVAALAYKGLDHVGAVADIRGDGIAIGI</sequence>
<dbReference type="KEGG" id="pcl:Pcal_1718"/>
<keyword evidence="1" id="KW-0808">Transferase</keyword>
<dbReference type="STRING" id="410359.Pcal_1718"/>
<accession>A3MWW8</accession>
<proteinExistence type="predicted"/>
<dbReference type="SUPFAM" id="SSF56235">
    <property type="entry name" value="N-terminal nucleophile aminohydrolases (Ntn hydrolases)"/>
    <property type="match status" value="1"/>
</dbReference>
<keyword evidence="1" id="KW-0012">Acyltransferase</keyword>
<evidence type="ECO:0000313" key="2">
    <source>
        <dbReference type="Proteomes" id="UP000001431"/>
    </source>
</evidence>
<dbReference type="Pfam" id="PF01019">
    <property type="entry name" value="G_glu_transpept"/>
    <property type="match status" value="1"/>
</dbReference>